<reference evidence="8" key="2">
    <citation type="journal article" date="2021" name="PeerJ">
        <title>Extensive microbial diversity within the chicken gut microbiome revealed by metagenomics and culture.</title>
        <authorList>
            <person name="Gilroy R."/>
            <person name="Ravi A."/>
            <person name="Getino M."/>
            <person name="Pursley I."/>
            <person name="Horton D.L."/>
            <person name="Alikhan N.F."/>
            <person name="Baker D."/>
            <person name="Gharbi K."/>
            <person name="Hall N."/>
            <person name="Watson M."/>
            <person name="Adriaenssens E.M."/>
            <person name="Foster-Nyarko E."/>
            <person name="Jarju S."/>
            <person name="Secka A."/>
            <person name="Antonio M."/>
            <person name="Oren A."/>
            <person name="Chaudhuri R.R."/>
            <person name="La Ragione R."/>
            <person name="Hildebrand F."/>
            <person name="Pallen M.J."/>
        </authorList>
    </citation>
    <scope>NUCLEOTIDE SEQUENCE</scope>
    <source>
        <strain evidence="8">6276</strain>
    </source>
</reference>
<dbReference type="SUPFAM" id="SSF53681">
    <property type="entry name" value="Aspartate/glutamate racemase"/>
    <property type="match status" value="2"/>
</dbReference>
<reference evidence="8" key="1">
    <citation type="submission" date="2020-10" db="EMBL/GenBank/DDBJ databases">
        <authorList>
            <person name="Gilroy R."/>
        </authorList>
    </citation>
    <scope>NUCLEOTIDE SEQUENCE</scope>
    <source>
        <strain evidence="8">6276</strain>
    </source>
</reference>
<sequence>MWRELTIISNNIKNNPIGFFDSGVGGLTVLKQLRELMPQENCIYFGDTKNMPYGEKNKDQLIKFSEGIFNFLGKQGVKAVVMACNTTSATVYDTLKDNFDFKIYPIIQSVTQILAELPVKKLGILATHATINSHAYKNGIQKINPDVEVIEHACPEWVKIVEGKLEDRPESISAIKKDLDKVLSSTPDKIVLGCTHYPYLINILKEFAPEDMFINPATAFAKYIKKDLENKGLASTASGHGREIYYVSGKPENFQTAASIFYPVNELPEQIILN</sequence>
<keyword evidence="6 7" id="KW-0961">Cell wall biogenesis/degradation</keyword>
<feature type="binding site" evidence="7">
    <location>
        <begin position="21"/>
        <end position="22"/>
    </location>
    <ligand>
        <name>substrate</name>
    </ligand>
</feature>
<accession>A0A9D1JNV8</accession>
<dbReference type="Gene3D" id="3.40.50.1860">
    <property type="match status" value="2"/>
</dbReference>
<dbReference type="PANTHER" id="PTHR21198:SF3">
    <property type="entry name" value="GLUTAMATE RACEMASE"/>
    <property type="match status" value="1"/>
</dbReference>
<evidence type="ECO:0000313" key="8">
    <source>
        <dbReference type="EMBL" id="HIS36620.1"/>
    </source>
</evidence>
<dbReference type="EC" id="5.1.1.3" evidence="2 7"/>
<feature type="active site" description="Proton donor/acceptor" evidence="7">
    <location>
        <position position="194"/>
    </location>
</feature>
<comment type="pathway">
    <text evidence="7">Cell wall biogenesis; peptidoglycan biosynthesis.</text>
</comment>
<dbReference type="GO" id="GO:0008881">
    <property type="term" value="F:glutamate racemase activity"/>
    <property type="evidence" value="ECO:0007669"/>
    <property type="project" value="UniProtKB-UniRule"/>
</dbReference>
<dbReference type="PROSITE" id="PS00924">
    <property type="entry name" value="ASP_GLU_RACEMASE_2"/>
    <property type="match status" value="1"/>
</dbReference>
<organism evidence="8 9">
    <name type="scientific">Candidatus Scatousia excrementigallinarum</name>
    <dbReference type="NCBI Taxonomy" id="2840935"/>
    <lineage>
        <taxon>Bacteria</taxon>
        <taxon>Candidatus Scatousia</taxon>
    </lineage>
</organism>
<dbReference type="InterPro" id="IPR015942">
    <property type="entry name" value="Asp/Glu/hydantoin_racemase"/>
</dbReference>
<comment type="caution">
    <text evidence="8">The sequence shown here is derived from an EMBL/GenBank/DDBJ whole genome shotgun (WGS) entry which is preliminary data.</text>
</comment>
<gene>
    <name evidence="7 8" type="primary">murI</name>
    <name evidence="8" type="ORF">IAC10_08335</name>
</gene>
<feature type="binding site" evidence="7">
    <location>
        <begin position="53"/>
        <end position="54"/>
    </location>
    <ligand>
        <name>substrate</name>
    </ligand>
</feature>
<dbReference type="NCBIfam" id="TIGR00067">
    <property type="entry name" value="glut_race"/>
    <property type="match status" value="1"/>
</dbReference>
<dbReference type="AlphaFoldDB" id="A0A9D1JNV8"/>
<dbReference type="GO" id="GO:0008360">
    <property type="term" value="P:regulation of cell shape"/>
    <property type="evidence" value="ECO:0007669"/>
    <property type="project" value="UniProtKB-KW"/>
</dbReference>
<comment type="catalytic activity">
    <reaction evidence="1 7">
        <text>L-glutamate = D-glutamate</text>
        <dbReference type="Rhea" id="RHEA:12813"/>
        <dbReference type="ChEBI" id="CHEBI:29985"/>
        <dbReference type="ChEBI" id="CHEBI:29986"/>
        <dbReference type="EC" id="5.1.1.3"/>
    </reaction>
</comment>
<comment type="function">
    <text evidence="7">Provides the (R)-glutamate required for cell wall biosynthesis.</text>
</comment>
<dbReference type="InterPro" id="IPR001920">
    <property type="entry name" value="Asp/Glu_race"/>
</dbReference>
<dbReference type="InterPro" id="IPR004391">
    <property type="entry name" value="Glu_race"/>
</dbReference>
<feature type="active site" description="Proton donor/acceptor" evidence="7">
    <location>
        <position position="84"/>
    </location>
</feature>
<dbReference type="Proteomes" id="UP000823928">
    <property type="component" value="Unassembled WGS sequence"/>
</dbReference>
<evidence type="ECO:0000256" key="1">
    <source>
        <dbReference type="ARBA" id="ARBA00001602"/>
    </source>
</evidence>
<evidence type="ECO:0000313" key="9">
    <source>
        <dbReference type="Proteomes" id="UP000823928"/>
    </source>
</evidence>
<evidence type="ECO:0000256" key="6">
    <source>
        <dbReference type="ARBA" id="ARBA00023316"/>
    </source>
</evidence>
<evidence type="ECO:0000256" key="5">
    <source>
        <dbReference type="ARBA" id="ARBA00023235"/>
    </source>
</evidence>
<dbReference type="HAMAP" id="MF_00258">
    <property type="entry name" value="Glu_racemase"/>
    <property type="match status" value="1"/>
</dbReference>
<dbReference type="GO" id="GO:0009252">
    <property type="term" value="P:peptidoglycan biosynthetic process"/>
    <property type="evidence" value="ECO:0007669"/>
    <property type="project" value="UniProtKB-UniRule"/>
</dbReference>
<comment type="similarity">
    <text evidence="7">Belongs to the aspartate/glutamate racemases family.</text>
</comment>
<evidence type="ECO:0000256" key="7">
    <source>
        <dbReference type="HAMAP-Rule" id="MF_00258"/>
    </source>
</evidence>
<dbReference type="PANTHER" id="PTHR21198">
    <property type="entry name" value="GLUTAMATE RACEMASE"/>
    <property type="match status" value="1"/>
</dbReference>
<evidence type="ECO:0000256" key="3">
    <source>
        <dbReference type="ARBA" id="ARBA00022960"/>
    </source>
</evidence>
<name>A0A9D1JNV8_9BACT</name>
<protein>
    <recommendedName>
        <fullName evidence="2 7">Glutamate racemase</fullName>
        <ecNumber evidence="2 7">5.1.1.3</ecNumber>
    </recommendedName>
</protein>
<evidence type="ECO:0000256" key="4">
    <source>
        <dbReference type="ARBA" id="ARBA00022984"/>
    </source>
</evidence>
<dbReference type="GO" id="GO:0071555">
    <property type="term" value="P:cell wall organization"/>
    <property type="evidence" value="ECO:0007669"/>
    <property type="project" value="UniProtKB-KW"/>
</dbReference>
<evidence type="ECO:0000256" key="2">
    <source>
        <dbReference type="ARBA" id="ARBA00013090"/>
    </source>
</evidence>
<dbReference type="EMBL" id="DVIU01000165">
    <property type="protein sequence ID" value="HIS36620.1"/>
    <property type="molecule type" value="Genomic_DNA"/>
</dbReference>
<feature type="binding site" evidence="7">
    <location>
        <begin position="85"/>
        <end position="86"/>
    </location>
    <ligand>
        <name>substrate</name>
    </ligand>
</feature>
<keyword evidence="3 7" id="KW-0133">Cell shape</keyword>
<dbReference type="Pfam" id="PF01177">
    <property type="entry name" value="Asp_Glu_race"/>
    <property type="match status" value="1"/>
</dbReference>
<keyword evidence="4 7" id="KW-0573">Peptidoglycan synthesis</keyword>
<proteinExistence type="inferred from homology"/>
<dbReference type="InterPro" id="IPR033134">
    <property type="entry name" value="Asp/Glu_racemase_AS_2"/>
</dbReference>
<keyword evidence="5 7" id="KW-0413">Isomerase</keyword>
<feature type="binding site" evidence="7">
    <location>
        <begin position="195"/>
        <end position="196"/>
    </location>
    <ligand>
        <name>substrate</name>
    </ligand>
</feature>